<dbReference type="PANTHER" id="PTHR43278">
    <property type="entry name" value="NAD(P)H-DEPENDENT FMN-CONTAINING OXIDOREDUCTASE YWQN-RELATED"/>
    <property type="match status" value="1"/>
</dbReference>
<dbReference type="Pfam" id="PF03358">
    <property type="entry name" value="FMN_red"/>
    <property type="match status" value="1"/>
</dbReference>
<keyword evidence="6" id="KW-1185">Reference proteome</keyword>
<dbReference type="PANTHER" id="PTHR43278:SF2">
    <property type="entry name" value="IRON-SULFUR FLAVOPROTEIN"/>
    <property type="match status" value="1"/>
</dbReference>
<dbReference type="InterPro" id="IPR005025">
    <property type="entry name" value="FMN_Rdtase-like_dom"/>
</dbReference>
<dbReference type="AlphaFoldDB" id="A0AAW7ZC12"/>
<evidence type="ECO:0000256" key="1">
    <source>
        <dbReference type="ARBA" id="ARBA00022630"/>
    </source>
</evidence>
<dbReference type="Gene3D" id="3.40.50.360">
    <property type="match status" value="1"/>
</dbReference>
<keyword evidence="2" id="KW-0288">FMN</keyword>
<dbReference type="SUPFAM" id="SSF52218">
    <property type="entry name" value="Flavoproteins"/>
    <property type="match status" value="1"/>
</dbReference>
<protein>
    <submittedName>
        <fullName evidence="5">Flavodoxin family protein</fullName>
    </submittedName>
</protein>
<feature type="transmembrane region" description="Helical" evidence="3">
    <location>
        <begin position="68"/>
        <end position="90"/>
    </location>
</feature>
<dbReference type="EMBL" id="JARPTC010000007">
    <property type="protein sequence ID" value="MDO7786759.1"/>
    <property type="molecule type" value="Genomic_DNA"/>
</dbReference>
<sequence>MKIVVVNGSPKGKSSNTNVMVSAFLKGAQVAGAEAINIFLTEKEIKHCKGCHTCWTRGPGQCVTNDDMLGVLSLMAGANIIVFATPVYFGNISGMLKVFMDRMTMIGNPHSQNATEENSQELKSKEFQAPKLMMISSCGFPDIDEFQVISLWIKRVAQKMHMELIGEIYATRGKFLTSPPEELQPVISNYLLLLERAGKEIATDMKLSEMTEKKLTGNFSDILQ</sequence>
<evidence type="ECO:0000313" key="6">
    <source>
        <dbReference type="Proteomes" id="UP001172911"/>
    </source>
</evidence>
<dbReference type="InterPro" id="IPR029039">
    <property type="entry name" value="Flavoprotein-like_sf"/>
</dbReference>
<keyword evidence="3" id="KW-1133">Transmembrane helix</keyword>
<evidence type="ECO:0000256" key="2">
    <source>
        <dbReference type="ARBA" id="ARBA00022643"/>
    </source>
</evidence>
<feature type="domain" description="NADPH-dependent FMN reductase-like" evidence="4">
    <location>
        <begin position="1"/>
        <end position="110"/>
    </location>
</feature>
<evidence type="ECO:0000259" key="4">
    <source>
        <dbReference type="Pfam" id="PF03358"/>
    </source>
</evidence>
<dbReference type="RefSeq" id="WP_304541857.1">
    <property type="nucleotide sequence ID" value="NZ_JARPTC010000007.1"/>
</dbReference>
<dbReference type="GO" id="GO:0016491">
    <property type="term" value="F:oxidoreductase activity"/>
    <property type="evidence" value="ECO:0007669"/>
    <property type="project" value="InterPro"/>
</dbReference>
<organism evidence="5 6">
    <name type="scientific">Desulforamulus aquiferis</name>
    <dbReference type="NCBI Taxonomy" id="1397668"/>
    <lineage>
        <taxon>Bacteria</taxon>
        <taxon>Bacillati</taxon>
        <taxon>Bacillota</taxon>
        <taxon>Clostridia</taxon>
        <taxon>Eubacteriales</taxon>
        <taxon>Peptococcaceae</taxon>
        <taxon>Desulforamulus</taxon>
    </lineage>
</organism>
<reference evidence="5" key="1">
    <citation type="journal article" date="2023" name="J. Hazard. Mater.">
        <title>Anaerobic biodegradation of pyrene and benzo[a]pyrene by a new sulfate-reducing Desulforamulus aquiferis strain DSA.</title>
        <authorList>
            <person name="Zhang Z."/>
            <person name="Sun J."/>
            <person name="Gong X."/>
            <person name="Wang C."/>
            <person name="Wang H."/>
        </authorList>
    </citation>
    <scope>NUCLEOTIDE SEQUENCE</scope>
    <source>
        <strain evidence="5">DSA</strain>
    </source>
</reference>
<keyword evidence="3" id="KW-0472">Membrane</keyword>
<comment type="caution">
    <text evidence="5">The sequence shown here is derived from an EMBL/GenBank/DDBJ whole genome shotgun (WGS) entry which is preliminary data.</text>
</comment>
<dbReference type="Proteomes" id="UP001172911">
    <property type="component" value="Unassembled WGS sequence"/>
</dbReference>
<evidence type="ECO:0000256" key="3">
    <source>
        <dbReference type="SAM" id="Phobius"/>
    </source>
</evidence>
<keyword evidence="1" id="KW-0285">Flavoprotein</keyword>
<dbReference type="InterPro" id="IPR051796">
    <property type="entry name" value="ISF_SsuE-like"/>
</dbReference>
<evidence type="ECO:0000313" key="5">
    <source>
        <dbReference type="EMBL" id="MDO7786759.1"/>
    </source>
</evidence>
<accession>A0AAW7ZC12</accession>
<keyword evidence="3" id="KW-0812">Transmembrane</keyword>
<gene>
    <name evidence="5" type="ORF">P6N53_05925</name>
</gene>
<reference evidence="5" key="2">
    <citation type="submission" date="2023-03" db="EMBL/GenBank/DDBJ databases">
        <authorList>
            <person name="Zhang Z."/>
        </authorList>
    </citation>
    <scope>NUCLEOTIDE SEQUENCE</scope>
    <source>
        <strain evidence="5">DSA</strain>
    </source>
</reference>
<proteinExistence type="predicted"/>
<name>A0AAW7ZC12_9FIRM</name>